<dbReference type="PANTHER" id="PTHR24221">
    <property type="entry name" value="ATP-BINDING CASSETTE SUB-FAMILY B"/>
    <property type="match status" value="1"/>
</dbReference>
<keyword evidence="6 11" id="KW-1133">Transmembrane helix</keyword>
<dbReference type="GO" id="GO:0006879">
    <property type="term" value="P:intracellular iron ion homeostasis"/>
    <property type="evidence" value="ECO:0007669"/>
    <property type="project" value="TreeGrafter"/>
</dbReference>
<dbReference type="InterPro" id="IPR036640">
    <property type="entry name" value="ABC1_TM_sf"/>
</dbReference>
<dbReference type="InterPro" id="IPR027417">
    <property type="entry name" value="P-loop_NTPase"/>
</dbReference>
<dbReference type="Pfam" id="PF00005">
    <property type="entry name" value="ABC_tran"/>
    <property type="match status" value="1"/>
</dbReference>
<evidence type="ECO:0000256" key="1">
    <source>
        <dbReference type="ARBA" id="ARBA00004448"/>
    </source>
</evidence>
<evidence type="ECO:0000256" key="11">
    <source>
        <dbReference type="SAM" id="Phobius"/>
    </source>
</evidence>
<keyword evidence="3 11" id="KW-0812">Transmembrane</keyword>
<comment type="catalytic activity">
    <reaction evidence="10">
        <text>(glutathione)4[2Fe(III)-2S] cluster(in) + ATP + H2O = (glutathione)4[2Fe(III)-2S] cluster(out) + ADP + phosphate + H(+)</text>
        <dbReference type="Rhea" id="RHEA:67028"/>
        <dbReference type="ChEBI" id="CHEBI:15377"/>
        <dbReference type="ChEBI" id="CHEBI:15378"/>
        <dbReference type="ChEBI" id="CHEBI:30616"/>
        <dbReference type="ChEBI" id="CHEBI:43474"/>
        <dbReference type="ChEBI" id="CHEBI:167627"/>
        <dbReference type="ChEBI" id="CHEBI:456216"/>
    </reaction>
    <physiologicalReaction direction="left-to-right" evidence="10">
        <dbReference type="Rhea" id="RHEA:67029"/>
    </physiologicalReaction>
</comment>
<feature type="transmembrane region" description="Helical" evidence="11">
    <location>
        <begin position="326"/>
        <end position="348"/>
    </location>
</feature>
<dbReference type="InterPro" id="IPR003439">
    <property type="entry name" value="ABC_transporter-like_ATP-bd"/>
</dbReference>
<accession>A0A6F9D5P1</accession>
<keyword evidence="7 11" id="KW-0472">Membrane</keyword>
<dbReference type="PANTHER" id="PTHR24221:SF402">
    <property type="entry name" value="IRON-SULFUR CLUSTERS TRANSPORTER ABCB7, MITOCHONDRIAL"/>
    <property type="match status" value="1"/>
</dbReference>
<dbReference type="InterPro" id="IPR011527">
    <property type="entry name" value="ABC1_TM_dom"/>
</dbReference>
<dbReference type="SUPFAM" id="SSF52540">
    <property type="entry name" value="P-loop containing nucleoside triphosphate hydrolases"/>
    <property type="match status" value="1"/>
</dbReference>
<sequence>MLSRLHSCHHHLRVCVRPALLVTSHHPIQNYNGSQIVHKQKFTLDSVRYTAMHGSVTGADQNLGVEPVSSKQILKFMLSYVWPKNNPPVRRRVAFSLSLLVAAKLANVQVPFLFKQVVDTFGNAGLNLATPENAVFTTGVCLIVAYGTARASAGLFGELRDAVFAKVAQRSIRNIARNLFTHLHDLDLTFHLSRQTGALSKAIDRGTRGINFVLRALVFNIVPTAFEVTLVSSLLWYKCGGNFALVTLMTLSTYAAWTLGITAWRTKYRIQMNKADSKIGTIAVDSLINYETVKYFNNEEHEIKRYDKVLADYEDANLKTNMSLALLNFGQQFIFTSGLTGIMLLAAHGIKEGNLTVGDLVLVNGLLFQLSVPLNFLGSVYRDIRQAVIDMQSMLSLMSTKQKIARDITALQLVLPKEQASISFNNISFAYNPEKNIIDNMSFTVEPGQKVGIVGGSGSGKSTLVRLLYRFYDPDVGKIYLGGQDIKDLDVNSVRSLIGIVPQETVLFHDTIYHNIAYGDLTASEEQVHEAARMADIHEAIMRMPLGYKTQVGERGLKLSGGEKQRVAIARAILKNPTFLIYDEATSSLDSITEENILAAVQRISKDKTSVFIAHRLSTVMDCDKIFVLDHGRIAEQGTHTQLLANQNSIYFNLWSSQHKAVLENCEPHENSDN</sequence>
<feature type="domain" description="ABC transmembrane type-1" evidence="13">
    <location>
        <begin position="94"/>
        <end position="386"/>
    </location>
</feature>
<dbReference type="GO" id="GO:0016887">
    <property type="term" value="F:ATP hydrolysis activity"/>
    <property type="evidence" value="ECO:0007669"/>
    <property type="project" value="InterPro"/>
</dbReference>
<dbReference type="AlphaFoldDB" id="A0A6F9D5P1"/>
<organism evidence="14">
    <name type="scientific">Phallusia mammillata</name>
    <dbReference type="NCBI Taxonomy" id="59560"/>
    <lineage>
        <taxon>Eukaryota</taxon>
        <taxon>Metazoa</taxon>
        <taxon>Chordata</taxon>
        <taxon>Tunicata</taxon>
        <taxon>Ascidiacea</taxon>
        <taxon>Phlebobranchia</taxon>
        <taxon>Ascidiidae</taxon>
        <taxon>Phallusia</taxon>
    </lineage>
</organism>
<dbReference type="PROSITE" id="PS50893">
    <property type="entry name" value="ABC_TRANSPORTER_2"/>
    <property type="match status" value="1"/>
</dbReference>
<dbReference type="SUPFAM" id="SSF90123">
    <property type="entry name" value="ABC transporter transmembrane region"/>
    <property type="match status" value="1"/>
</dbReference>
<evidence type="ECO:0000256" key="5">
    <source>
        <dbReference type="ARBA" id="ARBA00022840"/>
    </source>
</evidence>
<reference evidence="14" key="1">
    <citation type="submission" date="2020-04" db="EMBL/GenBank/DDBJ databases">
        <authorList>
            <person name="Neveu A P."/>
        </authorList>
    </citation>
    <scope>NUCLEOTIDE SEQUENCE</scope>
    <source>
        <tissue evidence="14">Whole embryo</tissue>
    </source>
</reference>
<dbReference type="Pfam" id="PF00664">
    <property type="entry name" value="ABC_membrane"/>
    <property type="match status" value="1"/>
</dbReference>
<dbReference type="InterPro" id="IPR017871">
    <property type="entry name" value="ABC_transporter-like_CS"/>
</dbReference>
<dbReference type="InterPro" id="IPR039421">
    <property type="entry name" value="Type_1_exporter"/>
</dbReference>
<feature type="transmembrane region" description="Helical" evidence="11">
    <location>
        <begin position="212"/>
        <end position="237"/>
    </location>
</feature>
<evidence type="ECO:0000256" key="7">
    <source>
        <dbReference type="ARBA" id="ARBA00023136"/>
    </source>
</evidence>
<dbReference type="GO" id="GO:0005743">
    <property type="term" value="C:mitochondrial inner membrane"/>
    <property type="evidence" value="ECO:0007669"/>
    <property type="project" value="UniProtKB-SubCell"/>
</dbReference>
<dbReference type="EMBL" id="LR782588">
    <property type="protein sequence ID" value="CAB3219621.1"/>
    <property type="molecule type" value="mRNA"/>
</dbReference>
<evidence type="ECO:0000256" key="6">
    <source>
        <dbReference type="ARBA" id="ARBA00022989"/>
    </source>
</evidence>
<evidence type="ECO:0000256" key="10">
    <source>
        <dbReference type="ARBA" id="ARBA00048046"/>
    </source>
</evidence>
<name>A0A6F9D5P1_9ASCI</name>
<dbReference type="SMART" id="SM00382">
    <property type="entry name" value="AAA"/>
    <property type="match status" value="1"/>
</dbReference>
<dbReference type="FunFam" id="1.20.1560.10:FF:000004">
    <property type="entry name" value="ATP-binding cassette sub-family B member 7"/>
    <property type="match status" value="1"/>
</dbReference>
<dbReference type="CDD" id="cd18582">
    <property type="entry name" value="ABC_6TM_ATM1_ABCB7"/>
    <property type="match status" value="1"/>
</dbReference>
<feature type="transmembrane region" description="Helical" evidence="11">
    <location>
        <begin position="93"/>
        <end position="114"/>
    </location>
</feature>
<evidence type="ECO:0000313" key="14">
    <source>
        <dbReference type="EMBL" id="CAB3219621.1"/>
    </source>
</evidence>
<evidence type="ECO:0000256" key="8">
    <source>
        <dbReference type="ARBA" id="ARBA00041016"/>
    </source>
</evidence>
<dbReference type="Gene3D" id="3.40.50.300">
    <property type="entry name" value="P-loop containing nucleotide triphosphate hydrolases"/>
    <property type="match status" value="1"/>
</dbReference>
<evidence type="ECO:0000259" key="13">
    <source>
        <dbReference type="PROSITE" id="PS50929"/>
    </source>
</evidence>
<feature type="domain" description="ABC transporter" evidence="12">
    <location>
        <begin position="422"/>
        <end position="656"/>
    </location>
</feature>
<proteinExistence type="evidence at transcript level"/>
<feature type="transmembrane region" description="Helical" evidence="11">
    <location>
        <begin position="134"/>
        <end position="156"/>
    </location>
</feature>
<dbReference type="InterPro" id="IPR003593">
    <property type="entry name" value="AAA+_ATPase"/>
</dbReference>
<feature type="transmembrane region" description="Helical" evidence="11">
    <location>
        <begin position="243"/>
        <end position="264"/>
    </location>
</feature>
<evidence type="ECO:0000256" key="2">
    <source>
        <dbReference type="ARBA" id="ARBA00022448"/>
    </source>
</evidence>
<keyword evidence="5 14" id="KW-0067">ATP-binding</keyword>
<evidence type="ECO:0000256" key="9">
    <source>
        <dbReference type="ARBA" id="ARBA00042945"/>
    </source>
</evidence>
<keyword evidence="4" id="KW-0547">Nucleotide-binding</keyword>
<gene>
    <name evidence="14" type="primary">Abcb7</name>
</gene>
<protein>
    <recommendedName>
        <fullName evidence="8">Iron-sulfur clusters transporter ABCB7, mitochondrial</fullName>
    </recommendedName>
    <alternativeName>
        <fullName evidence="9">ATP-binding cassette sub-family B member 7, mitochondrial</fullName>
    </alternativeName>
</protein>
<evidence type="ECO:0000256" key="3">
    <source>
        <dbReference type="ARBA" id="ARBA00022692"/>
    </source>
</evidence>
<dbReference type="PROSITE" id="PS00211">
    <property type="entry name" value="ABC_TRANSPORTER_1"/>
    <property type="match status" value="1"/>
</dbReference>
<dbReference type="PROSITE" id="PS50929">
    <property type="entry name" value="ABC_TM1F"/>
    <property type="match status" value="1"/>
</dbReference>
<dbReference type="GO" id="GO:0140359">
    <property type="term" value="F:ABC-type transporter activity"/>
    <property type="evidence" value="ECO:0007669"/>
    <property type="project" value="InterPro"/>
</dbReference>
<comment type="subcellular location">
    <subcellularLocation>
        <location evidence="1">Mitochondrion inner membrane</location>
        <topology evidence="1">Multi-pass membrane protein</topology>
    </subcellularLocation>
</comment>
<dbReference type="FunFam" id="3.40.50.300:FF:000186">
    <property type="entry name" value="ATP-binding cassette sub-family B member 7, mitochondrial"/>
    <property type="match status" value="1"/>
</dbReference>
<dbReference type="Gene3D" id="1.20.1560.10">
    <property type="entry name" value="ABC transporter type 1, transmembrane domain"/>
    <property type="match status" value="1"/>
</dbReference>
<keyword evidence="2" id="KW-0813">Transport</keyword>
<evidence type="ECO:0000256" key="4">
    <source>
        <dbReference type="ARBA" id="ARBA00022741"/>
    </source>
</evidence>
<evidence type="ECO:0000259" key="12">
    <source>
        <dbReference type="PROSITE" id="PS50893"/>
    </source>
</evidence>
<dbReference type="GO" id="GO:0005524">
    <property type="term" value="F:ATP binding"/>
    <property type="evidence" value="ECO:0007669"/>
    <property type="project" value="UniProtKB-KW"/>
</dbReference>